<dbReference type="Gene3D" id="3.20.20.100">
    <property type="entry name" value="NADP-dependent oxidoreductase domain"/>
    <property type="match status" value="1"/>
</dbReference>
<dbReference type="PRINTS" id="PR00069">
    <property type="entry name" value="ALDKETRDTASE"/>
</dbReference>
<dbReference type="InterPro" id="IPR023210">
    <property type="entry name" value="NADP_OxRdtase_dom"/>
</dbReference>
<feature type="active site" description="Proton donor" evidence="5">
    <location>
        <position position="44"/>
    </location>
</feature>
<proteinExistence type="inferred from homology"/>
<dbReference type="InterPro" id="IPR036812">
    <property type="entry name" value="NAD(P)_OxRdtase_dom_sf"/>
</dbReference>
<sequence>MSIPTQNVPAFGLGTFRLQGQVVIDSVSTGLELGYRVIDTAQIYENEADVGQAIADSGVPRDELFITSKIWIANFAEGQLIPSLKESLRKLKTDYLDLTLIHWPSPEDQVPVAEFMGQLLEAKRLGLTRQIGISNFTIDLMKQAIAAVGAENIATNQIELHPYLQNQKVVDFATANGIQITSYMTLAYGEVLKDPVIQQIAERHQATPAQVTLAWAMQLGYAVIPSSTKRANLESNLKALQLTLSDADMAQIAGLERGHRLTSPKGIAPKWD</sequence>
<dbReference type="STRING" id="1674920.ACR52_22395"/>
<evidence type="ECO:0000256" key="1">
    <source>
        <dbReference type="ARBA" id="ARBA00007905"/>
    </source>
</evidence>
<feature type="binding site" evidence="6">
    <location>
        <position position="102"/>
    </location>
    <ligand>
        <name>substrate</name>
    </ligand>
</feature>
<dbReference type="GO" id="GO:1990002">
    <property type="term" value="F:methylglyoxal reductase (NADPH) (acetol producing) activity"/>
    <property type="evidence" value="ECO:0007669"/>
    <property type="project" value="TreeGrafter"/>
</dbReference>
<dbReference type="FunFam" id="3.20.20.100:FF:000002">
    <property type="entry name" value="2,5-diketo-D-gluconic acid reductase A"/>
    <property type="match status" value="1"/>
</dbReference>
<keyword evidence="2" id="KW-0521">NADP</keyword>
<dbReference type="RefSeq" id="WP_048729563.1">
    <property type="nucleotide sequence ID" value="NZ_LFMW01000017.1"/>
</dbReference>
<evidence type="ECO:0000256" key="3">
    <source>
        <dbReference type="ARBA" id="ARBA00023002"/>
    </source>
</evidence>
<dbReference type="Proteomes" id="UP000037551">
    <property type="component" value="Unassembled WGS sequence"/>
</dbReference>
<evidence type="ECO:0000256" key="6">
    <source>
        <dbReference type="PIRSR" id="PIRSR000097-2"/>
    </source>
</evidence>
<dbReference type="GO" id="GO:0050580">
    <property type="term" value="F:2,5-didehydrogluconate reductase activity"/>
    <property type="evidence" value="ECO:0007669"/>
    <property type="project" value="UniProtKB-EC"/>
</dbReference>
<evidence type="ECO:0000256" key="2">
    <source>
        <dbReference type="ARBA" id="ARBA00022857"/>
    </source>
</evidence>
<accession>A0A0J8INR5</accession>
<dbReference type="PANTHER" id="PTHR43827:SF3">
    <property type="entry name" value="NADP-DEPENDENT OXIDOREDUCTASE DOMAIN-CONTAINING PROTEIN"/>
    <property type="match status" value="1"/>
</dbReference>
<organism evidence="9 10">
    <name type="scientific">Pseudomonas fildesensis</name>
    <dbReference type="NCBI Taxonomy" id="1674920"/>
    <lineage>
        <taxon>Bacteria</taxon>
        <taxon>Pseudomonadati</taxon>
        <taxon>Pseudomonadota</taxon>
        <taxon>Gammaproteobacteria</taxon>
        <taxon>Pseudomonadales</taxon>
        <taxon>Pseudomonadaceae</taxon>
        <taxon>Pseudomonas</taxon>
    </lineage>
</organism>
<keyword evidence="3 9" id="KW-0560">Oxidoreductase</keyword>
<feature type="site" description="Lowers pKa of active site Tyr" evidence="7">
    <location>
        <position position="69"/>
    </location>
</feature>
<evidence type="ECO:0000256" key="7">
    <source>
        <dbReference type="PIRSR" id="PIRSR000097-3"/>
    </source>
</evidence>
<evidence type="ECO:0000259" key="8">
    <source>
        <dbReference type="Pfam" id="PF00248"/>
    </source>
</evidence>
<dbReference type="EC" id="1.1.1.274" evidence="9"/>
<gene>
    <name evidence="9" type="primary">dkgB</name>
    <name evidence="9" type="ORF">ACR52_22395</name>
</gene>
<protein>
    <submittedName>
        <fullName evidence="9">2,5-diketo-D-gluconic acid reductase</fullName>
        <ecNumber evidence="9">1.1.1.274</ecNumber>
    </submittedName>
</protein>
<dbReference type="Pfam" id="PF00248">
    <property type="entry name" value="Aldo_ket_red"/>
    <property type="match status" value="1"/>
</dbReference>
<dbReference type="PROSITE" id="PS00062">
    <property type="entry name" value="ALDOKETO_REDUCTASE_2"/>
    <property type="match status" value="1"/>
</dbReference>
<comment type="similarity">
    <text evidence="1">Belongs to the aldo/keto reductase family.</text>
</comment>
<comment type="catalytic activity">
    <reaction evidence="4">
        <text>hydroxyacetone + NADP(+) = methylglyoxal + NADPH + H(+)</text>
        <dbReference type="Rhea" id="RHEA:27986"/>
        <dbReference type="ChEBI" id="CHEBI:15378"/>
        <dbReference type="ChEBI" id="CHEBI:17158"/>
        <dbReference type="ChEBI" id="CHEBI:27957"/>
        <dbReference type="ChEBI" id="CHEBI:57783"/>
        <dbReference type="ChEBI" id="CHEBI:58349"/>
    </reaction>
</comment>
<evidence type="ECO:0000313" key="10">
    <source>
        <dbReference type="Proteomes" id="UP000037551"/>
    </source>
</evidence>
<dbReference type="PATRIC" id="fig|1674920.3.peg.2897"/>
<dbReference type="EMBL" id="LFMW01000017">
    <property type="protein sequence ID" value="KMT53286.1"/>
    <property type="molecule type" value="Genomic_DNA"/>
</dbReference>
<reference evidence="9 10" key="1">
    <citation type="submission" date="2015-06" db="EMBL/GenBank/DDBJ databases">
        <title>Draft genome sequence of an Antarctic Pseudomonas sp. strain KG01 with full potential for biotechnological applications.</title>
        <authorList>
            <person name="Pavlov M.S."/>
            <person name="Lira F."/>
            <person name="Martinez J.L."/>
            <person name="Marshall S.H."/>
        </authorList>
    </citation>
    <scope>NUCLEOTIDE SEQUENCE [LARGE SCALE GENOMIC DNA]</scope>
    <source>
        <strain evidence="9 10">KG01</strain>
    </source>
</reference>
<dbReference type="CDD" id="cd19139">
    <property type="entry name" value="AKR_AKR3F2"/>
    <property type="match status" value="1"/>
</dbReference>
<dbReference type="PIRSF" id="PIRSF000097">
    <property type="entry name" value="AKR"/>
    <property type="match status" value="1"/>
</dbReference>
<evidence type="ECO:0000313" key="9">
    <source>
        <dbReference type="EMBL" id="KMT53286.1"/>
    </source>
</evidence>
<comment type="caution">
    <text evidence="9">The sequence shown here is derived from an EMBL/GenBank/DDBJ whole genome shotgun (WGS) entry which is preliminary data.</text>
</comment>
<dbReference type="GO" id="GO:0051596">
    <property type="term" value="P:methylglyoxal catabolic process"/>
    <property type="evidence" value="ECO:0007669"/>
    <property type="project" value="TreeGrafter"/>
</dbReference>
<dbReference type="PANTHER" id="PTHR43827">
    <property type="entry name" value="2,5-DIKETO-D-GLUCONIC ACID REDUCTASE"/>
    <property type="match status" value="1"/>
</dbReference>
<dbReference type="InterPro" id="IPR018170">
    <property type="entry name" value="Aldo/ket_reductase_CS"/>
</dbReference>
<keyword evidence="10" id="KW-1185">Reference proteome</keyword>
<dbReference type="NCBIfam" id="NF008377">
    <property type="entry name" value="PRK11172.1"/>
    <property type="match status" value="1"/>
</dbReference>
<dbReference type="InterPro" id="IPR020471">
    <property type="entry name" value="AKR"/>
</dbReference>
<dbReference type="AlphaFoldDB" id="A0A0J8INR5"/>
<evidence type="ECO:0000256" key="5">
    <source>
        <dbReference type="PIRSR" id="PIRSR000097-1"/>
    </source>
</evidence>
<dbReference type="OrthoDB" id="9804790at2"/>
<feature type="domain" description="NADP-dependent oxidoreductase" evidence="8">
    <location>
        <begin position="12"/>
        <end position="255"/>
    </location>
</feature>
<name>A0A0J8INR5_9PSED</name>
<dbReference type="SUPFAM" id="SSF51430">
    <property type="entry name" value="NAD(P)-linked oxidoreductase"/>
    <property type="match status" value="1"/>
</dbReference>
<evidence type="ECO:0000256" key="4">
    <source>
        <dbReference type="ARBA" id="ARBA00049445"/>
    </source>
</evidence>